<feature type="domain" description="Ketopantoate reductase N-terminal" evidence="2">
    <location>
        <begin position="10"/>
        <end position="184"/>
    </location>
</feature>
<dbReference type="Gene3D" id="3.40.50.720">
    <property type="entry name" value="NAD(P)-binding Rossmann-like Domain"/>
    <property type="match status" value="1"/>
</dbReference>
<feature type="region of interest" description="Disordered" evidence="1">
    <location>
        <begin position="452"/>
        <end position="473"/>
    </location>
</feature>
<evidence type="ECO:0008006" key="6">
    <source>
        <dbReference type="Google" id="ProtNLM"/>
    </source>
</evidence>
<sequence>MAPTTPRLRILSVGGNAVSAFLSWRLQATNACDVTLVWKSGYENVAQYGISFKSQLFGNERFKPYQGKSTCRVALMLLTNSFTVVRTPEDASQISKAPFDYVLLCVKALPDVYDIAAVIDSVVSPQHTCILINTTHTLGVESYLEQRFPTNVVLSLVSGAEIVQLGASEFEHRGVTDIWVGPANRNPAIPASIQSDMSEALAMTLSSGQVDCKVSSNIRQQQYERMIGPIAFHPTSVLFETSNHAELLEKVGVRALIISAIDELIRVAKAQGCQFPDNFRETTMQSMVAPSETQSIMYQDFVAKRPMEIETYLGSPMKFAQEVNLTVPRIETLYALLHHLNIVNQQRPAAAQQSPTNGAPPARLSSMPAPRGPGMNGSNGPMKGGRPAPGSRQASMSGPNPGRRGPPPMNGYRQGPPNGQGYPGPNMQKRPSFEGNDLEEFSHVMLYDNVPEGGFQEGSSGMYGDSAMTPSSSDLALRERELMLRQKELALREQEYRIRAQQGPRRMPPPGSHVGGFDDEDEDEDYFDPMAGRGPQAPAIDPENFDMMSVTSRRNRKGSSSQLRAGSEMGMPPPMPANRGRNPFSRPKQNRSSTSLMQNMPSLHDSIMNNPLLGYSSNRYGAVDRQAMGQESRTNSLTAARLDELQRGGPGYNGGYPSMSRRTSQSPGNPLSPTGGPGLRPGGRPSPPNGYVPNGMPPNGMPPNGMHSQRPSPPGMRQPVPRHPPGHGNAVAPQQVEQHAGVSKLYPPPPKKSPQVRSLTGSASASAESGDSGASAHLDSEPSAHSSSSSLGPRPPIGVR</sequence>
<accession>A0A6G1HEQ8</accession>
<dbReference type="InterPro" id="IPR013752">
    <property type="entry name" value="KPA_reductase"/>
</dbReference>
<dbReference type="Pfam" id="PF02558">
    <property type="entry name" value="ApbA"/>
    <property type="match status" value="1"/>
</dbReference>
<feature type="compositionally biased region" description="Polar residues" evidence="1">
    <location>
        <begin position="347"/>
        <end position="357"/>
    </location>
</feature>
<evidence type="ECO:0000259" key="3">
    <source>
        <dbReference type="Pfam" id="PF08546"/>
    </source>
</evidence>
<dbReference type="GO" id="GO:0005737">
    <property type="term" value="C:cytoplasm"/>
    <property type="evidence" value="ECO:0007669"/>
    <property type="project" value="TreeGrafter"/>
</dbReference>
<dbReference type="Pfam" id="PF08546">
    <property type="entry name" value="ApbA_C"/>
    <property type="match status" value="1"/>
</dbReference>
<dbReference type="InterPro" id="IPR013332">
    <property type="entry name" value="KPR_N"/>
</dbReference>
<proteinExistence type="predicted"/>
<feature type="domain" description="Ketopantoate reductase C-terminal" evidence="3">
    <location>
        <begin position="217"/>
        <end position="340"/>
    </location>
</feature>
<dbReference type="PANTHER" id="PTHR21708:SF25">
    <property type="entry name" value="PROTEIN PAM1-RELATED"/>
    <property type="match status" value="1"/>
</dbReference>
<dbReference type="InterPro" id="IPR008927">
    <property type="entry name" value="6-PGluconate_DH-like_C_sf"/>
</dbReference>
<gene>
    <name evidence="4" type="ORF">K402DRAFT_409719</name>
</gene>
<dbReference type="Proteomes" id="UP000800041">
    <property type="component" value="Unassembled WGS sequence"/>
</dbReference>
<feature type="compositionally biased region" description="Acidic residues" evidence="1">
    <location>
        <begin position="517"/>
        <end position="527"/>
    </location>
</feature>
<feature type="compositionally biased region" description="Polar residues" evidence="1">
    <location>
        <begin position="660"/>
        <end position="669"/>
    </location>
</feature>
<dbReference type="PANTHER" id="PTHR21708">
    <property type="entry name" value="PROBABLE 2-DEHYDROPANTOATE 2-REDUCTASE"/>
    <property type="match status" value="1"/>
</dbReference>
<reference evidence="4" key="1">
    <citation type="journal article" date="2020" name="Stud. Mycol.">
        <title>101 Dothideomycetes genomes: a test case for predicting lifestyles and emergence of pathogens.</title>
        <authorList>
            <person name="Haridas S."/>
            <person name="Albert R."/>
            <person name="Binder M."/>
            <person name="Bloem J."/>
            <person name="Labutti K."/>
            <person name="Salamov A."/>
            <person name="Andreopoulos B."/>
            <person name="Baker S."/>
            <person name="Barry K."/>
            <person name="Bills G."/>
            <person name="Bluhm B."/>
            <person name="Cannon C."/>
            <person name="Castanera R."/>
            <person name="Culley D."/>
            <person name="Daum C."/>
            <person name="Ezra D."/>
            <person name="Gonzalez J."/>
            <person name="Henrissat B."/>
            <person name="Kuo A."/>
            <person name="Liang C."/>
            <person name="Lipzen A."/>
            <person name="Lutzoni F."/>
            <person name="Magnuson J."/>
            <person name="Mondo S."/>
            <person name="Nolan M."/>
            <person name="Ohm R."/>
            <person name="Pangilinan J."/>
            <person name="Park H.-J."/>
            <person name="Ramirez L."/>
            <person name="Alfaro M."/>
            <person name="Sun H."/>
            <person name="Tritt A."/>
            <person name="Yoshinaga Y."/>
            <person name="Zwiers L.-H."/>
            <person name="Turgeon B."/>
            <person name="Goodwin S."/>
            <person name="Spatafora J."/>
            <person name="Crous P."/>
            <person name="Grigoriev I."/>
        </authorList>
    </citation>
    <scope>NUCLEOTIDE SEQUENCE</scope>
    <source>
        <strain evidence="4">CBS 113979</strain>
    </source>
</reference>
<dbReference type="EMBL" id="ML977139">
    <property type="protein sequence ID" value="KAF1991557.1"/>
    <property type="molecule type" value="Genomic_DNA"/>
</dbReference>
<dbReference type="FunFam" id="1.10.1040.10:FF:000017">
    <property type="entry name" value="2-dehydropantoate 2-reductase"/>
    <property type="match status" value="1"/>
</dbReference>
<evidence type="ECO:0000259" key="2">
    <source>
        <dbReference type="Pfam" id="PF02558"/>
    </source>
</evidence>
<evidence type="ECO:0000313" key="5">
    <source>
        <dbReference type="Proteomes" id="UP000800041"/>
    </source>
</evidence>
<protein>
    <recommendedName>
        <fullName evidence="6">ApbA-domain-containing protein</fullName>
    </recommendedName>
</protein>
<feature type="compositionally biased region" description="Low complexity" evidence="1">
    <location>
        <begin position="410"/>
        <end position="426"/>
    </location>
</feature>
<dbReference type="OrthoDB" id="5302359at2759"/>
<evidence type="ECO:0000256" key="1">
    <source>
        <dbReference type="SAM" id="MobiDB-lite"/>
    </source>
</evidence>
<keyword evidence="5" id="KW-1185">Reference proteome</keyword>
<dbReference type="SUPFAM" id="SSF48179">
    <property type="entry name" value="6-phosphogluconate dehydrogenase C-terminal domain-like"/>
    <property type="match status" value="1"/>
</dbReference>
<dbReference type="InterPro" id="IPR051402">
    <property type="entry name" value="KPR-Related"/>
</dbReference>
<name>A0A6G1HEQ8_9PEZI</name>
<feature type="compositionally biased region" description="Pro residues" evidence="1">
    <location>
        <begin position="684"/>
        <end position="701"/>
    </location>
</feature>
<feature type="compositionally biased region" description="Low complexity" evidence="1">
    <location>
        <begin position="761"/>
        <end position="792"/>
    </location>
</feature>
<feature type="compositionally biased region" description="Polar residues" evidence="1">
    <location>
        <begin position="629"/>
        <end position="638"/>
    </location>
</feature>
<dbReference type="AlphaFoldDB" id="A0A6G1HEQ8"/>
<evidence type="ECO:0000313" key="4">
    <source>
        <dbReference type="EMBL" id="KAF1991557.1"/>
    </source>
</evidence>
<feature type="region of interest" description="Disordered" evidence="1">
    <location>
        <begin position="624"/>
        <end position="800"/>
    </location>
</feature>
<feature type="region of interest" description="Disordered" evidence="1">
    <location>
        <begin position="499"/>
        <end position="596"/>
    </location>
</feature>
<dbReference type="InterPro" id="IPR013328">
    <property type="entry name" value="6PGD_dom2"/>
</dbReference>
<organism evidence="4 5">
    <name type="scientific">Aulographum hederae CBS 113979</name>
    <dbReference type="NCBI Taxonomy" id="1176131"/>
    <lineage>
        <taxon>Eukaryota</taxon>
        <taxon>Fungi</taxon>
        <taxon>Dikarya</taxon>
        <taxon>Ascomycota</taxon>
        <taxon>Pezizomycotina</taxon>
        <taxon>Dothideomycetes</taxon>
        <taxon>Pleosporomycetidae</taxon>
        <taxon>Aulographales</taxon>
        <taxon>Aulographaceae</taxon>
    </lineage>
</organism>
<dbReference type="FunFam" id="3.40.50.720:FF:000424">
    <property type="entry name" value="Meiotically up-regulated gene 72 protein"/>
    <property type="match status" value="1"/>
</dbReference>
<feature type="region of interest" description="Disordered" evidence="1">
    <location>
        <begin position="347"/>
        <end position="434"/>
    </location>
</feature>
<dbReference type="Gene3D" id="1.10.1040.10">
    <property type="entry name" value="N-(1-d-carboxylethyl)-l-norvaline Dehydrogenase, domain 2"/>
    <property type="match status" value="1"/>
</dbReference>